<evidence type="ECO:0000259" key="3">
    <source>
        <dbReference type="PROSITE" id="PS51459"/>
    </source>
</evidence>
<dbReference type="InterPro" id="IPR040198">
    <property type="entry name" value="Fido_containing"/>
</dbReference>
<dbReference type="RefSeq" id="WP_012345930.1">
    <property type="nucleotide sequence ID" value="NC_010524.1"/>
</dbReference>
<dbReference type="GO" id="GO:0005524">
    <property type="term" value="F:ATP binding"/>
    <property type="evidence" value="ECO:0007669"/>
    <property type="project" value="UniProtKB-KW"/>
</dbReference>
<dbReference type="InterPro" id="IPR036597">
    <property type="entry name" value="Fido-like_dom_sf"/>
</dbReference>
<dbReference type="PANTHER" id="PTHR13504">
    <property type="entry name" value="FIDO DOMAIN-CONTAINING PROTEIN DDB_G0283145"/>
    <property type="match status" value="1"/>
</dbReference>
<name>B1Y1Y8_LEPCP</name>
<evidence type="ECO:0000256" key="1">
    <source>
        <dbReference type="PIRSR" id="PIRSR640198-1"/>
    </source>
</evidence>
<feature type="binding site" evidence="2">
    <location>
        <begin position="158"/>
        <end position="161"/>
    </location>
    <ligand>
        <name>ATP</name>
        <dbReference type="ChEBI" id="CHEBI:30616"/>
    </ligand>
</feature>
<feature type="binding site" evidence="2">
    <location>
        <begin position="245"/>
        <end position="246"/>
    </location>
    <ligand>
        <name>ATP</name>
        <dbReference type="ChEBI" id="CHEBI:30616"/>
    </ligand>
</feature>
<dbReference type="Gene3D" id="1.10.3290.10">
    <property type="entry name" value="Fido-like domain"/>
    <property type="match status" value="1"/>
</dbReference>
<dbReference type="STRING" id="395495.Lcho_0896"/>
<dbReference type="EMBL" id="CP001013">
    <property type="protein sequence ID" value="ACB33168.1"/>
    <property type="molecule type" value="Genomic_DNA"/>
</dbReference>
<dbReference type="Proteomes" id="UP000001693">
    <property type="component" value="Chromosome"/>
</dbReference>
<gene>
    <name evidence="4" type="ordered locus">Lcho_0896</name>
</gene>
<dbReference type="eggNOG" id="COG3177">
    <property type="taxonomic scope" value="Bacteria"/>
</dbReference>
<dbReference type="InterPro" id="IPR003812">
    <property type="entry name" value="Fido"/>
</dbReference>
<dbReference type="Pfam" id="PF02661">
    <property type="entry name" value="Fic"/>
    <property type="match status" value="1"/>
</dbReference>
<evidence type="ECO:0000256" key="2">
    <source>
        <dbReference type="PIRSR" id="PIRSR640198-2"/>
    </source>
</evidence>
<protein>
    <submittedName>
        <fullName evidence="4">Filamentation induced by cAMP protein Fic</fullName>
    </submittedName>
</protein>
<feature type="domain" description="Fido" evidence="3">
    <location>
        <begin position="117"/>
        <end position="277"/>
    </location>
</feature>
<dbReference type="PANTHER" id="PTHR13504:SF38">
    <property type="entry name" value="FIDO DOMAIN-CONTAINING PROTEIN"/>
    <property type="match status" value="1"/>
</dbReference>
<evidence type="ECO:0000313" key="5">
    <source>
        <dbReference type="Proteomes" id="UP000001693"/>
    </source>
</evidence>
<keyword evidence="2" id="KW-0547">Nucleotide-binding</keyword>
<proteinExistence type="predicted"/>
<dbReference type="SUPFAM" id="SSF140931">
    <property type="entry name" value="Fic-like"/>
    <property type="match status" value="1"/>
</dbReference>
<organism evidence="4 5">
    <name type="scientific">Leptothrix cholodnii (strain ATCC 51168 / LMG 8142 / SP-6)</name>
    <name type="common">Leptothrix discophora (strain SP-6)</name>
    <dbReference type="NCBI Taxonomy" id="395495"/>
    <lineage>
        <taxon>Bacteria</taxon>
        <taxon>Pseudomonadati</taxon>
        <taxon>Pseudomonadota</taxon>
        <taxon>Betaproteobacteria</taxon>
        <taxon>Burkholderiales</taxon>
        <taxon>Sphaerotilaceae</taxon>
        <taxon>Leptothrix</taxon>
    </lineage>
</organism>
<keyword evidence="2" id="KW-0067">ATP-binding</keyword>
<accession>B1Y1Y8</accession>
<dbReference type="KEGG" id="lch:Lcho_0896"/>
<keyword evidence="5" id="KW-1185">Reference proteome</keyword>
<dbReference type="PROSITE" id="PS51459">
    <property type="entry name" value="FIDO"/>
    <property type="match status" value="1"/>
</dbReference>
<reference evidence="4 5" key="1">
    <citation type="submission" date="2008-03" db="EMBL/GenBank/DDBJ databases">
        <title>Complete sequence of Leptothrix cholodnii SP-6.</title>
        <authorList>
            <consortium name="US DOE Joint Genome Institute"/>
            <person name="Copeland A."/>
            <person name="Lucas S."/>
            <person name="Lapidus A."/>
            <person name="Glavina del Rio T."/>
            <person name="Dalin E."/>
            <person name="Tice H."/>
            <person name="Bruce D."/>
            <person name="Goodwin L."/>
            <person name="Pitluck S."/>
            <person name="Chertkov O."/>
            <person name="Brettin T."/>
            <person name="Detter J.C."/>
            <person name="Han C."/>
            <person name="Kuske C.R."/>
            <person name="Schmutz J."/>
            <person name="Larimer F."/>
            <person name="Land M."/>
            <person name="Hauser L."/>
            <person name="Kyrpides N."/>
            <person name="Lykidis A."/>
            <person name="Emerson D."/>
            <person name="Richardson P."/>
        </authorList>
    </citation>
    <scope>NUCLEOTIDE SEQUENCE [LARGE SCALE GENOMIC DNA]</scope>
    <source>
        <strain evidence="5">ATCC 51168 / LMG 8142 / SP-6</strain>
    </source>
</reference>
<sequence length="406" mass="44812">MVALYDSVHQFEPLMPSDVAQQPLLAQAHDLGRAALQLAGTPVPAGLRALLRSMNSYHSNRIEGQHTKPFEIEQALRRDFSANRELATRQRLAVAHIEAEVALEARYVGIEGALRLYSAQAIADLHHELFGRLTPEDLNAGNADEIIPGALRTRDVSVGQHIAPAFTALPKFLQRWADVYANTRRGEAALVALAAAHHRLGWIHPFVDGNGRVMRLHTHTMLSALGYTGGLWSPLRGFARSTDRYYALLAAADEARRGDLDGRGNLSQRALVDWIGYVLSVCQDQVAFMAGMLKLGDLERRVAACLAYEEHTLRSGVRMAALRPLHYLFVTDIALARGEFKAMTGLAERTAGSMLKALLDRGLLTSETPQGPVRFGLPLHALRFYFPTLWPEAEADDEPDRRNAGH</sequence>
<evidence type="ECO:0000313" key="4">
    <source>
        <dbReference type="EMBL" id="ACB33168.1"/>
    </source>
</evidence>
<dbReference type="AlphaFoldDB" id="B1Y1Y8"/>
<dbReference type="OrthoDB" id="9813719at2"/>
<feature type="binding site" evidence="2">
    <location>
        <begin position="208"/>
        <end position="215"/>
    </location>
    <ligand>
        <name>ATP</name>
        <dbReference type="ChEBI" id="CHEBI:30616"/>
    </ligand>
</feature>
<feature type="active site" evidence="1">
    <location>
        <position position="204"/>
    </location>
</feature>
<dbReference type="HOGENOM" id="CLU_666714_0_0_4"/>